<dbReference type="InterPro" id="IPR013491">
    <property type="entry name" value="Tape_meas_N"/>
</dbReference>
<sequence>MGEIKESLAVSDQFSESFSKFLELGNAAVNQMKRVDHAVVKTEMTMRRSIGGATGAVIANIRQIGETSNKFLDLGNSAVKQMKRIDQTMTKTDMTMRKSIGGATGAVIGNMREIGQASNKISSSGFDRMEAQLIKIADNTSKAATAQDKHNNKVKETSKSAVGLFSTLKKVVSVASNFKMGKELFSLSDQMTRSTARLSVMNQGFNPPSIDAGGQGNDNTNSSLQETEQLQEKIYRSAQRSRTSYLDTADVVAKLGQTAGNAFSGSDEVVAVAENISKQFKMAGASQEEIGSATEQLGQAMAKGVISGEELNTVFKGAPNAIQAIADYLGKPVEEISGLADKGVITADVVKNALLSATDQINDQFKNMPMTWSDSWNLIKNAGIHSLDGVLDKMSEFLNSDTGKTVIEGIIGAVEILGDVASGAVDVLVAGANAIVENWDYIYPILLGVGLALAAAGTIGLVSGLLTASGWLAAAMPFILVGLLIGAAIMGILQAGVTFEQIGEKIGYVFGFIYAVGYNMVADLWNLIAIFAEFFANVMNDPASAIAHLLFGLFDSILSQIETVADAIDAVFKTNMADGVKGFREKLSEWVDDKFGEQAITIERMTKLDTGDTADEWSKYGASLGNKIDNTNFSLDSLMDKMPSAGAGGLLGGAGAITGDIGNVGKVGKVDKIEQDVNISDENIKLLRDLSERQYVALVNLTVPQTNATVNQNNYGGGGSDIDAMVNVLNNVLGVQHASSSNVVTG</sequence>
<protein>
    <submittedName>
        <fullName evidence="4">Tape measure protein</fullName>
    </submittedName>
</protein>
<reference evidence="4" key="1">
    <citation type="submission" date="2022-11" db="EMBL/GenBank/DDBJ databases">
        <title>Lacrimispora xylanolytica sy1, complete genome.</title>
        <authorList>
            <person name="Choi S."/>
        </authorList>
    </citation>
    <scope>NUCLEOTIDE SEQUENCE</scope>
    <source>
        <strain evidence="4">Sy1</strain>
    </source>
</reference>
<dbReference type="NCBIfam" id="TIGR02675">
    <property type="entry name" value="tape_meas_nterm"/>
    <property type="match status" value="1"/>
</dbReference>
<keyword evidence="5" id="KW-1185">Reference proteome</keyword>
<feature type="transmembrane region" description="Helical" evidence="2">
    <location>
        <begin position="478"/>
        <end position="497"/>
    </location>
</feature>
<keyword evidence="2" id="KW-1133">Transmembrane helix</keyword>
<proteinExistence type="predicted"/>
<name>A0ABY7AFS7_9FIRM</name>
<dbReference type="Pfam" id="PF20155">
    <property type="entry name" value="TMP_3"/>
    <property type="match status" value="1"/>
</dbReference>
<feature type="transmembrane region" description="Helical" evidence="2">
    <location>
        <begin position="441"/>
        <end position="466"/>
    </location>
</feature>
<feature type="transmembrane region" description="Helical" evidence="2">
    <location>
        <begin position="509"/>
        <end position="532"/>
    </location>
</feature>
<evidence type="ECO:0000313" key="5">
    <source>
        <dbReference type="Proteomes" id="UP001163115"/>
    </source>
</evidence>
<dbReference type="Proteomes" id="UP001163115">
    <property type="component" value="Chromosome"/>
</dbReference>
<dbReference type="RefSeq" id="WP_268115671.1">
    <property type="nucleotide sequence ID" value="NZ_CP113524.1"/>
</dbReference>
<evidence type="ECO:0000259" key="3">
    <source>
        <dbReference type="Pfam" id="PF20155"/>
    </source>
</evidence>
<keyword evidence="2" id="KW-0812">Transmembrane</keyword>
<evidence type="ECO:0000256" key="1">
    <source>
        <dbReference type="SAM" id="MobiDB-lite"/>
    </source>
</evidence>
<keyword evidence="2" id="KW-0472">Membrane</keyword>
<evidence type="ECO:0000256" key="2">
    <source>
        <dbReference type="SAM" id="Phobius"/>
    </source>
</evidence>
<dbReference type="EMBL" id="CP113524">
    <property type="protein sequence ID" value="WAJ24648.1"/>
    <property type="molecule type" value="Genomic_DNA"/>
</dbReference>
<feature type="region of interest" description="Disordered" evidence="1">
    <location>
        <begin position="204"/>
        <end position="223"/>
    </location>
</feature>
<evidence type="ECO:0000313" key="4">
    <source>
        <dbReference type="EMBL" id="WAJ24648.1"/>
    </source>
</evidence>
<feature type="domain" description="Tape measure protein N-terminal" evidence="3">
    <location>
        <begin position="183"/>
        <end position="382"/>
    </location>
</feature>
<organism evidence="4 5">
    <name type="scientific">Lacrimispora xylanolytica</name>
    <dbReference type="NCBI Taxonomy" id="29375"/>
    <lineage>
        <taxon>Bacteria</taxon>
        <taxon>Bacillati</taxon>
        <taxon>Bacillota</taxon>
        <taxon>Clostridia</taxon>
        <taxon>Lachnospirales</taxon>
        <taxon>Lachnospiraceae</taxon>
        <taxon>Lacrimispora</taxon>
    </lineage>
</organism>
<gene>
    <name evidence="4" type="ORF">OW255_03800</name>
</gene>
<accession>A0ABY7AFS7</accession>